<gene>
    <name evidence="2" type="ORF">GCM10022267_83480</name>
</gene>
<dbReference type="Gene3D" id="3.30.530.20">
    <property type="match status" value="1"/>
</dbReference>
<comment type="caution">
    <text evidence="2">The sequence shown here is derived from an EMBL/GenBank/DDBJ whole genome shotgun (WGS) entry which is preliminary data.</text>
</comment>
<dbReference type="InterPro" id="IPR023393">
    <property type="entry name" value="START-like_dom_sf"/>
</dbReference>
<evidence type="ECO:0000259" key="1">
    <source>
        <dbReference type="Pfam" id="PF03364"/>
    </source>
</evidence>
<proteinExistence type="predicted"/>
<name>A0ABP7CBQ6_9PSEU</name>
<keyword evidence="3" id="KW-1185">Reference proteome</keyword>
<dbReference type="EMBL" id="BAABBE010000045">
    <property type="protein sequence ID" value="GAA3683953.1"/>
    <property type="molecule type" value="Genomic_DNA"/>
</dbReference>
<dbReference type="Proteomes" id="UP001500711">
    <property type="component" value="Unassembled WGS sequence"/>
</dbReference>
<accession>A0ABP7CBQ6</accession>
<organism evidence="2 3">
    <name type="scientific">Lentzea roselyniae</name>
    <dbReference type="NCBI Taxonomy" id="531940"/>
    <lineage>
        <taxon>Bacteria</taxon>
        <taxon>Bacillati</taxon>
        <taxon>Actinomycetota</taxon>
        <taxon>Actinomycetes</taxon>
        <taxon>Pseudonocardiales</taxon>
        <taxon>Pseudonocardiaceae</taxon>
        <taxon>Lentzea</taxon>
    </lineage>
</organism>
<sequence length="149" mass="16741">MRAFLPEAETSAVFDQLSDLERYGELVDVIRSVDVVEPDTGSGCALSAWEVYFHDGILVWTEEDRFRRDELRIDFAQVDGDFDEFRGAWHIEPLPGGAAVTFTARFDFGVPSLDSIIEPMAERLLVETIERILSCLFESVVPLPAEAGR</sequence>
<reference evidence="3" key="1">
    <citation type="journal article" date="2019" name="Int. J. Syst. Evol. Microbiol.">
        <title>The Global Catalogue of Microorganisms (GCM) 10K type strain sequencing project: providing services to taxonomists for standard genome sequencing and annotation.</title>
        <authorList>
            <consortium name="The Broad Institute Genomics Platform"/>
            <consortium name="The Broad Institute Genome Sequencing Center for Infectious Disease"/>
            <person name="Wu L."/>
            <person name="Ma J."/>
        </authorList>
    </citation>
    <scope>NUCLEOTIDE SEQUENCE [LARGE SCALE GENOMIC DNA]</scope>
    <source>
        <strain evidence="3">JCM 17494</strain>
    </source>
</reference>
<dbReference type="InterPro" id="IPR005031">
    <property type="entry name" value="COQ10_START"/>
</dbReference>
<evidence type="ECO:0000313" key="2">
    <source>
        <dbReference type="EMBL" id="GAA3683953.1"/>
    </source>
</evidence>
<dbReference type="Pfam" id="PF03364">
    <property type="entry name" value="Polyketide_cyc"/>
    <property type="match status" value="1"/>
</dbReference>
<evidence type="ECO:0000313" key="3">
    <source>
        <dbReference type="Proteomes" id="UP001500711"/>
    </source>
</evidence>
<dbReference type="SUPFAM" id="SSF55961">
    <property type="entry name" value="Bet v1-like"/>
    <property type="match status" value="1"/>
</dbReference>
<protein>
    <submittedName>
        <fullName evidence="2">SRPBCC family protein</fullName>
    </submittedName>
</protein>
<feature type="domain" description="Coenzyme Q-binding protein COQ10 START" evidence="1">
    <location>
        <begin position="8"/>
        <end position="131"/>
    </location>
</feature>